<comment type="caution">
    <text evidence="1">The sequence shown here is derived from an EMBL/GenBank/DDBJ whole genome shotgun (WGS) entry which is preliminary data.</text>
</comment>
<evidence type="ECO:0000313" key="1">
    <source>
        <dbReference type="EMBL" id="MDR9898960.1"/>
    </source>
</evidence>
<reference evidence="2" key="1">
    <citation type="journal article" date="2021" name="Science">
        <title>Hunting the eagle killer: A cyanobacterial neurotoxin causes vacuolar myelinopathy.</title>
        <authorList>
            <person name="Breinlinger S."/>
            <person name="Phillips T.J."/>
            <person name="Haram B.N."/>
            <person name="Mares J."/>
            <person name="Martinez Yerena J.A."/>
            <person name="Hrouzek P."/>
            <person name="Sobotka R."/>
            <person name="Henderson W.M."/>
            <person name="Schmieder P."/>
            <person name="Williams S.M."/>
            <person name="Lauderdale J.D."/>
            <person name="Wilde H.D."/>
            <person name="Gerrin W."/>
            <person name="Kust A."/>
            <person name="Washington J.W."/>
            <person name="Wagner C."/>
            <person name="Geier B."/>
            <person name="Liebeke M."/>
            <person name="Enke H."/>
            <person name="Niedermeyer T.H.J."/>
            <person name="Wilde S.B."/>
        </authorList>
    </citation>
    <scope>NUCLEOTIDE SEQUENCE [LARGE SCALE GENOMIC DNA]</scope>
    <source>
        <strain evidence="2">Thurmond2011</strain>
    </source>
</reference>
<keyword evidence="2" id="KW-1185">Reference proteome</keyword>
<dbReference type="AlphaFoldDB" id="A0AAP5ICB4"/>
<proteinExistence type="predicted"/>
<protein>
    <submittedName>
        <fullName evidence="1">Uncharacterized protein</fullName>
    </submittedName>
</protein>
<accession>A0AAP5ICB4</accession>
<sequence length="61" mass="7194">MKSDRPLSRMSDRTQFTQKYQREFRLRQDAARRVLFGTKESSLHIYGHQKGFCIPVEDGCS</sequence>
<evidence type="ECO:0000313" key="2">
    <source>
        <dbReference type="Proteomes" id="UP000667802"/>
    </source>
</evidence>
<organism evidence="1 2">
    <name type="scientific">Aetokthonos hydrillicola Thurmond2011</name>
    <dbReference type="NCBI Taxonomy" id="2712845"/>
    <lineage>
        <taxon>Bacteria</taxon>
        <taxon>Bacillati</taxon>
        <taxon>Cyanobacteriota</taxon>
        <taxon>Cyanophyceae</taxon>
        <taxon>Nostocales</taxon>
        <taxon>Hapalosiphonaceae</taxon>
        <taxon>Aetokthonos</taxon>
    </lineage>
</organism>
<gene>
    <name evidence="1" type="ORF">G7B40_031035</name>
</gene>
<name>A0AAP5ICB4_9CYAN</name>
<dbReference type="EMBL" id="JAALHA020000021">
    <property type="protein sequence ID" value="MDR9898960.1"/>
    <property type="molecule type" value="Genomic_DNA"/>
</dbReference>
<dbReference type="Proteomes" id="UP000667802">
    <property type="component" value="Unassembled WGS sequence"/>
</dbReference>